<feature type="region of interest" description="Disordered" evidence="1">
    <location>
        <begin position="478"/>
        <end position="499"/>
    </location>
</feature>
<reference evidence="2 3" key="1">
    <citation type="submission" date="2023-08" db="EMBL/GenBank/DDBJ databases">
        <authorList>
            <person name="Folkvardsen B D."/>
            <person name="Norman A."/>
        </authorList>
    </citation>
    <scope>NUCLEOTIDE SEQUENCE [LARGE SCALE GENOMIC DNA]</scope>
    <source>
        <strain evidence="2 3">Mu0083</strain>
    </source>
</reference>
<accession>A0ABN9MV55</accession>
<gene>
    <name evidence="2" type="ORF">MU0083_000478</name>
</gene>
<organism evidence="2 3">
    <name type="scientific">[Mycobacterium] kokjensenii</name>
    <dbReference type="NCBI Taxonomy" id="3064287"/>
    <lineage>
        <taxon>Bacteria</taxon>
        <taxon>Bacillati</taxon>
        <taxon>Actinomycetota</taxon>
        <taxon>Actinomycetes</taxon>
        <taxon>Mycobacteriales</taxon>
        <taxon>Mycobacteriaceae</taxon>
        <taxon>Mycolicibacter</taxon>
    </lineage>
</organism>
<evidence type="ECO:0000313" key="3">
    <source>
        <dbReference type="Proteomes" id="UP001190336"/>
    </source>
</evidence>
<dbReference type="Proteomes" id="UP001190336">
    <property type="component" value="Chromosome"/>
</dbReference>
<dbReference type="RefSeq" id="WP_308475374.1">
    <property type="nucleotide sequence ID" value="NZ_OY726394.1"/>
</dbReference>
<feature type="region of interest" description="Disordered" evidence="1">
    <location>
        <begin position="131"/>
        <end position="156"/>
    </location>
</feature>
<evidence type="ECO:0000313" key="2">
    <source>
        <dbReference type="EMBL" id="CAJ1493758.1"/>
    </source>
</evidence>
<keyword evidence="3" id="KW-1185">Reference proteome</keyword>
<feature type="compositionally biased region" description="Acidic residues" evidence="1">
    <location>
        <begin position="190"/>
        <end position="202"/>
    </location>
</feature>
<feature type="region of interest" description="Disordered" evidence="1">
    <location>
        <begin position="177"/>
        <end position="207"/>
    </location>
</feature>
<sequence>MDVALGVSVTGALARLALVESDAYGDAVLDESLLDLTQNPVELLAETVTGTQRALAEQGHRLAATRLCWPDPVLLTQLRQALADAGIENVSEHPTARSAVALARNSADSDGQTAAWIPDPVIDATTAAPALSDSAVPDGSATELTPAVETGQPEPQLAYSMTDDDSELLPVEYADSYEDYGDHPDYPSYDADDAYDPYDAEYGDGGAGEYDELEAPPPIGRALLIGSSVGGILVAGCAALAVAVTVGIRPTAAVTQSQPPVVVEDLPAQPVPGNFIPVLPAPKPVPKPAPIPIPSAPDPVVAPVSPAPPVVVAPPPVAPPPAPEPPAMIPIPIPLPIFPGLGGGGGWRPGAGSDSGGGESARAVAGIPAAIPPVGAGRPAAAPNPGADATPVAMPDPVERVRPAVAPGADRTATVRVPVAITPVPTTPVPAGRAAVTPVVASPVVVIPVAALPADRIPVTVLPGEAIPAVPAPDPAAVPVTTVAPGDPGEEPPEPMAARPVPEVGSPAGTRVGRAPARAAAAAAVRAARANQVRAAADRAIPRAGPVPPARDRPVAAVAAAQAVAVVAAAARVVAPAVGVRAPVPPVRRVAPAAGAGAGARAVDLPVHRVAPAAAEVRAPVPRVRRVVPAVAAVGVPAVAPPAGGAARAEVQVVARVAAPVVARAEVQAVAPAEVLVEVQAAVRAVRPVAAIEPPDALTIISA</sequence>
<name>A0ABN9MV55_9MYCO</name>
<feature type="compositionally biased region" description="Low complexity" evidence="1">
    <location>
        <begin position="478"/>
        <end position="487"/>
    </location>
</feature>
<protein>
    <submittedName>
        <fullName evidence="2">Uncharacterized protein</fullName>
    </submittedName>
</protein>
<proteinExistence type="predicted"/>
<evidence type="ECO:0000256" key="1">
    <source>
        <dbReference type="SAM" id="MobiDB-lite"/>
    </source>
</evidence>
<dbReference type="EMBL" id="OY726394">
    <property type="protein sequence ID" value="CAJ1493758.1"/>
    <property type="molecule type" value="Genomic_DNA"/>
</dbReference>